<dbReference type="RefSeq" id="WP_010877680.1">
    <property type="nucleotide sequence ID" value="NZ_FJNF01000050.1"/>
</dbReference>
<dbReference type="Proteomes" id="UP000054015">
    <property type="component" value="Unassembled WGS sequence"/>
</dbReference>
<accession>A0A101DD80</accession>
<dbReference type="Pfam" id="PF12840">
    <property type="entry name" value="HTH_20"/>
    <property type="match status" value="1"/>
</dbReference>
<dbReference type="InterPro" id="IPR036390">
    <property type="entry name" value="WH_DNA-bd_sf"/>
</dbReference>
<dbReference type="EMBL" id="LGEQ01000025">
    <property type="protein sequence ID" value="KUJ93412.1"/>
    <property type="molecule type" value="Genomic_DNA"/>
</dbReference>
<reference evidence="3 4" key="2">
    <citation type="journal article" date="2015" name="MBio">
        <title>Genome-Resolved Metagenomic Analysis Reveals Roles for Candidate Phyla and Other Microbial Community Members in Biogeochemical Transformations in Oil Reservoirs.</title>
        <authorList>
            <person name="Hu P."/>
            <person name="Tom L."/>
            <person name="Singh A."/>
            <person name="Thomas B.C."/>
            <person name="Baker B.J."/>
            <person name="Piceno Y.M."/>
            <person name="Andersen G.L."/>
            <person name="Banfield J.F."/>
        </authorList>
    </citation>
    <scope>NUCLEOTIDE SEQUENCE [LARGE SCALE GENOMIC DNA]</scope>
</reference>
<dbReference type="InterPro" id="IPR011991">
    <property type="entry name" value="ArsR-like_HTH"/>
</dbReference>
<evidence type="ECO:0000313" key="3">
    <source>
        <dbReference type="Proteomes" id="UP000054015"/>
    </source>
</evidence>
<dbReference type="SUPFAM" id="SSF46785">
    <property type="entry name" value="Winged helix' DNA-binding domain"/>
    <property type="match status" value="1"/>
</dbReference>
<dbReference type="InterPro" id="IPR036388">
    <property type="entry name" value="WH-like_DNA-bd_sf"/>
</dbReference>
<dbReference type="CDD" id="cd00090">
    <property type="entry name" value="HTH_ARSR"/>
    <property type="match status" value="1"/>
</dbReference>
<sequence length="92" mass="10827">MSLEEWIKADSLEKADEYHKRYNYAVTNPVRRKILRMLDKGRSEEEIMQTLSLSKKQLDYHLKVLEAGFCIERVGERWVVTDAGKIVDKIRG</sequence>
<comment type="caution">
    <text evidence="1">The sequence shown here is derived from an EMBL/GenBank/DDBJ whole genome shotgun (WGS) entry which is preliminary data.</text>
</comment>
<evidence type="ECO:0000313" key="1">
    <source>
        <dbReference type="EMBL" id="KUJ93412.1"/>
    </source>
</evidence>
<evidence type="ECO:0000313" key="4">
    <source>
        <dbReference type="Proteomes" id="UP000054307"/>
    </source>
</evidence>
<dbReference type="Proteomes" id="UP000054307">
    <property type="component" value="Unassembled WGS sequence"/>
</dbReference>
<evidence type="ECO:0000313" key="2">
    <source>
        <dbReference type="EMBL" id="KUK06478.1"/>
    </source>
</evidence>
<dbReference type="Gene3D" id="1.10.10.10">
    <property type="entry name" value="Winged helix-like DNA-binding domain superfamily/Winged helix DNA-binding domain"/>
    <property type="match status" value="1"/>
</dbReference>
<dbReference type="EMBL" id="LGEX01000034">
    <property type="protein sequence ID" value="KUK06478.1"/>
    <property type="molecule type" value="Genomic_DNA"/>
</dbReference>
<dbReference type="GeneID" id="1483379"/>
<protein>
    <submittedName>
        <fullName evidence="1">Arsenical resistance operon repressor, putative</fullName>
    </submittedName>
</protein>
<gene>
    <name evidence="1" type="ORF">XD40_1392</name>
    <name evidence="2" type="ORF">XD48_1297</name>
</gene>
<name>A0A101DD80_ARCFL</name>
<dbReference type="AlphaFoldDB" id="A0A101DD80"/>
<reference evidence="1" key="1">
    <citation type="journal article" date="2015" name="MBio">
        <title>Genome-resolved metagenomic analysis reveals roles for candidate phyla and other microbial community members in biogeochemical transformations in oil reservoirs.</title>
        <authorList>
            <person name="Hu P."/>
            <person name="Tom L."/>
            <person name="Singh A."/>
            <person name="Thomas B.C."/>
            <person name="Baker B.J."/>
            <person name="Piceno Y.M."/>
            <person name="Andersen G.L."/>
            <person name="Banfield J.F."/>
        </authorList>
    </citation>
    <scope>NUCLEOTIDE SEQUENCE [LARGE SCALE GENOMIC DNA]</scope>
    <source>
        <strain evidence="2">49_2300</strain>
        <strain evidence="1">49_95</strain>
    </source>
</reference>
<dbReference type="SMR" id="A0A101DD80"/>
<organism evidence="1 4">
    <name type="scientific">Archaeoglobus fulgidus</name>
    <dbReference type="NCBI Taxonomy" id="2234"/>
    <lineage>
        <taxon>Archaea</taxon>
        <taxon>Methanobacteriati</taxon>
        <taxon>Methanobacteriota</taxon>
        <taxon>Archaeoglobi</taxon>
        <taxon>Archaeoglobales</taxon>
        <taxon>Archaeoglobaceae</taxon>
        <taxon>Archaeoglobus</taxon>
    </lineage>
</organism>
<proteinExistence type="predicted"/>
<dbReference type="PATRIC" id="fig|2234.6.peg.2347"/>